<dbReference type="InterPro" id="IPR000160">
    <property type="entry name" value="GGDEF_dom"/>
</dbReference>
<feature type="transmembrane region" description="Helical" evidence="1">
    <location>
        <begin position="58"/>
        <end position="78"/>
    </location>
</feature>
<feature type="domain" description="GGDEF" evidence="2">
    <location>
        <begin position="165"/>
        <end position="287"/>
    </location>
</feature>
<dbReference type="RefSeq" id="WP_119152368.1">
    <property type="nucleotide sequence ID" value="NZ_JBHSOV010000006.1"/>
</dbReference>
<evidence type="ECO:0000259" key="2">
    <source>
        <dbReference type="PROSITE" id="PS50887"/>
    </source>
</evidence>
<dbReference type="Proteomes" id="UP000266340">
    <property type="component" value="Unassembled WGS sequence"/>
</dbReference>
<dbReference type="Pfam" id="PF00990">
    <property type="entry name" value="GGDEF"/>
    <property type="match status" value="1"/>
</dbReference>
<dbReference type="Gene3D" id="3.30.70.270">
    <property type="match status" value="1"/>
</dbReference>
<gene>
    <name evidence="3" type="ORF">D3H35_27805</name>
</gene>
<evidence type="ECO:0000313" key="3">
    <source>
        <dbReference type="EMBL" id="RIE00548.1"/>
    </source>
</evidence>
<name>A0A398CI88_9BACL</name>
<keyword evidence="1" id="KW-0812">Transmembrane</keyword>
<dbReference type="InterPro" id="IPR043128">
    <property type="entry name" value="Rev_trsase/Diguanyl_cyclase"/>
</dbReference>
<evidence type="ECO:0000313" key="4">
    <source>
        <dbReference type="Proteomes" id="UP000266340"/>
    </source>
</evidence>
<reference evidence="3 4" key="1">
    <citation type="submission" date="2018-09" db="EMBL/GenBank/DDBJ databases">
        <title>Cohnella cavernae sp. nov., isolated from a karst cave.</title>
        <authorList>
            <person name="Zhu H."/>
        </authorList>
    </citation>
    <scope>NUCLEOTIDE SEQUENCE [LARGE SCALE GENOMIC DNA]</scope>
    <source>
        <strain evidence="3 4">K2E09-144</strain>
    </source>
</reference>
<comment type="caution">
    <text evidence="3">The sequence shown here is derived from an EMBL/GenBank/DDBJ whole genome shotgun (WGS) entry which is preliminary data.</text>
</comment>
<dbReference type="OrthoDB" id="2548875at2"/>
<keyword evidence="1" id="KW-0472">Membrane</keyword>
<dbReference type="EMBL" id="QXJM01000052">
    <property type="protein sequence ID" value="RIE00548.1"/>
    <property type="molecule type" value="Genomic_DNA"/>
</dbReference>
<feature type="transmembrane region" description="Helical" evidence="1">
    <location>
        <begin position="35"/>
        <end position="51"/>
    </location>
</feature>
<organism evidence="3 4">
    <name type="scientific">Cohnella faecalis</name>
    <dbReference type="NCBI Taxonomy" id="2315694"/>
    <lineage>
        <taxon>Bacteria</taxon>
        <taxon>Bacillati</taxon>
        <taxon>Bacillota</taxon>
        <taxon>Bacilli</taxon>
        <taxon>Bacillales</taxon>
        <taxon>Paenibacillaceae</taxon>
        <taxon>Cohnella</taxon>
    </lineage>
</organism>
<dbReference type="InterPro" id="IPR029787">
    <property type="entry name" value="Nucleotide_cyclase"/>
</dbReference>
<protein>
    <submittedName>
        <fullName evidence="3">Diguanylate cyclase</fullName>
    </submittedName>
</protein>
<keyword evidence="1" id="KW-1133">Transmembrane helix</keyword>
<proteinExistence type="predicted"/>
<accession>A0A398CI88</accession>
<dbReference type="AlphaFoldDB" id="A0A398CI88"/>
<evidence type="ECO:0000256" key="1">
    <source>
        <dbReference type="SAM" id="Phobius"/>
    </source>
</evidence>
<dbReference type="SUPFAM" id="SSF55073">
    <property type="entry name" value="Nucleotide cyclase"/>
    <property type="match status" value="1"/>
</dbReference>
<keyword evidence="4" id="KW-1185">Reference proteome</keyword>
<dbReference type="PROSITE" id="PS50887">
    <property type="entry name" value="GGDEF"/>
    <property type="match status" value="1"/>
</dbReference>
<feature type="transmembrane region" description="Helical" evidence="1">
    <location>
        <begin position="7"/>
        <end position="29"/>
    </location>
</feature>
<sequence length="287" mass="32388">MSAPERFYANLFVQLAALTLLALYVYMTIPDEPNNGYWLAASGLLFLYGLLRPTVETILVSLGFVLIYGGLATYSLWFAASPVDADWNDLIWLVSFPAVSLLGGMNKERFTSQEDSAFAFLDPLDAPGIQQDEALGIEERFGFLSGPAFLYKLEEEVIKALRDRQKFHLVLIEVERLQEFKRIFGGVQAAILLNQLAEWLQKYSLSAKAKVGESMLACIVPEEDRSVVDEMQQQLAGLFLDMRMNRPRREANVKLQLRFGVSECPEDGIEARSLMESAQSVLRWKET</sequence>